<dbReference type="RefSeq" id="WP_044249988.1">
    <property type="nucleotide sequence ID" value="NZ_ASRX01000088.1"/>
</dbReference>
<dbReference type="InterPro" id="IPR006073">
    <property type="entry name" value="GTP-bd"/>
</dbReference>
<feature type="binding site" evidence="14">
    <location>
        <position position="26"/>
    </location>
    <ligand>
        <name>Mg(2+)</name>
        <dbReference type="ChEBI" id="CHEBI:18420"/>
        <label>2</label>
    </ligand>
</feature>
<comment type="subcellular location">
    <subcellularLocation>
        <location evidence="15">Cell inner membrane</location>
        <topology evidence="15">Multi-pass membrane protein</topology>
    </subcellularLocation>
    <subcellularLocation>
        <location evidence="1">Cell membrane</location>
        <topology evidence="1">Multi-pass membrane protein</topology>
    </subcellularLocation>
</comment>
<dbReference type="EMBL" id="ASRX01000088">
    <property type="protein sequence ID" value="EYF01127.1"/>
    <property type="molecule type" value="Genomic_DNA"/>
</dbReference>
<dbReference type="GO" id="GO:0046872">
    <property type="term" value="F:metal ion binding"/>
    <property type="evidence" value="ECO:0007669"/>
    <property type="project" value="UniProtKB-KW"/>
</dbReference>
<evidence type="ECO:0000256" key="2">
    <source>
        <dbReference type="ARBA" id="ARBA00022448"/>
    </source>
</evidence>
<evidence type="ECO:0000256" key="1">
    <source>
        <dbReference type="ARBA" id="ARBA00004651"/>
    </source>
</evidence>
<feature type="binding site" evidence="13">
    <location>
        <begin position="12"/>
        <end position="19"/>
    </location>
    <ligand>
        <name>GTP</name>
        <dbReference type="ChEBI" id="CHEBI:37565"/>
        <label>1</label>
    </ligand>
</feature>
<keyword evidence="19" id="KW-1185">Reference proteome</keyword>
<accession>A0A017SWK4</accession>
<evidence type="ECO:0000256" key="10">
    <source>
        <dbReference type="ARBA" id="ARBA00023134"/>
    </source>
</evidence>
<dbReference type="InterPro" id="IPR050860">
    <property type="entry name" value="FeoB_GTPase"/>
</dbReference>
<evidence type="ECO:0000256" key="3">
    <source>
        <dbReference type="ARBA" id="ARBA00022475"/>
    </source>
</evidence>
<dbReference type="Pfam" id="PF07664">
    <property type="entry name" value="FeoB_C"/>
    <property type="match status" value="1"/>
</dbReference>
<evidence type="ECO:0000256" key="14">
    <source>
        <dbReference type="PIRSR" id="PIRSR603373-2"/>
    </source>
</evidence>
<dbReference type="CDD" id="cd01879">
    <property type="entry name" value="FeoB"/>
    <property type="match status" value="1"/>
</dbReference>
<dbReference type="PROSITE" id="PS51711">
    <property type="entry name" value="G_FEOB"/>
    <property type="match status" value="1"/>
</dbReference>
<feature type="transmembrane region" description="Helical" evidence="15">
    <location>
        <begin position="386"/>
        <end position="410"/>
    </location>
</feature>
<keyword evidence="4 15" id="KW-0410">Iron transport</keyword>
<feature type="transmembrane region" description="Helical" evidence="15">
    <location>
        <begin position="563"/>
        <end position="582"/>
    </location>
</feature>
<feature type="transmembrane region" description="Helical" evidence="15">
    <location>
        <begin position="464"/>
        <end position="490"/>
    </location>
</feature>
<dbReference type="GO" id="GO:0005886">
    <property type="term" value="C:plasma membrane"/>
    <property type="evidence" value="ECO:0007669"/>
    <property type="project" value="UniProtKB-SubCell"/>
</dbReference>
<keyword evidence="14" id="KW-0460">Magnesium</keyword>
<keyword evidence="8 15" id="KW-0408">Iron</keyword>
<feature type="transmembrane region" description="Helical" evidence="15">
    <location>
        <begin position="496"/>
        <end position="525"/>
    </location>
</feature>
<feature type="binding site" evidence="13">
    <location>
        <begin position="37"/>
        <end position="41"/>
    </location>
    <ligand>
        <name>GTP</name>
        <dbReference type="ChEBI" id="CHEBI:37565"/>
        <label>1</label>
    </ligand>
</feature>
<comment type="function">
    <text evidence="15">Probable transporter of a GTP-driven Fe(2+) uptake system.</text>
</comment>
<evidence type="ECO:0000256" key="6">
    <source>
        <dbReference type="ARBA" id="ARBA00022741"/>
    </source>
</evidence>
<evidence type="ECO:0000256" key="7">
    <source>
        <dbReference type="ARBA" id="ARBA00022989"/>
    </source>
</evidence>
<keyword evidence="7 15" id="KW-1133">Transmembrane helix</keyword>
<feature type="transmembrane region" description="Helical" evidence="15">
    <location>
        <begin position="739"/>
        <end position="759"/>
    </location>
</feature>
<evidence type="ECO:0000256" key="13">
    <source>
        <dbReference type="PIRSR" id="PIRSR603373-1"/>
    </source>
</evidence>
<evidence type="ECO:0000256" key="16">
    <source>
        <dbReference type="SAM" id="MobiDB-lite"/>
    </source>
</evidence>
<evidence type="ECO:0000313" key="18">
    <source>
        <dbReference type="EMBL" id="EYF01127.1"/>
    </source>
</evidence>
<evidence type="ECO:0000259" key="17">
    <source>
        <dbReference type="PROSITE" id="PS51711"/>
    </source>
</evidence>
<evidence type="ECO:0000313" key="19">
    <source>
        <dbReference type="Proteomes" id="UP000019678"/>
    </source>
</evidence>
<dbReference type="InterPro" id="IPR003373">
    <property type="entry name" value="Fe2_transport_prot-B"/>
</dbReference>
<keyword evidence="3" id="KW-1003">Cell membrane</keyword>
<keyword evidence="14" id="KW-0479">Metal-binding</keyword>
<keyword evidence="6 13" id="KW-0547">Nucleotide-binding</keyword>
<feature type="transmembrane region" description="Helical" evidence="15">
    <location>
        <begin position="330"/>
        <end position="350"/>
    </location>
</feature>
<feature type="domain" description="FeoB-type G" evidence="17">
    <location>
        <begin position="5"/>
        <end position="171"/>
    </location>
</feature>
<dbReference type="Gene3D" id="3.40.50.300">
    <property type="entry name" value="P-loop containing nucleotide triphosphate hydrolases"/>
    <property type="match status" value="1"/>
</dbReference>
<feature type="binding site" evidence="14">
    <location>
        <position position="23"/>
    </location>
    <ligand>
        <name>Mg(2+)</name>
        <dbReference type="ChEBI" id="CHEBI:18420"/>
        <label>2</label>
    </ligand>
</feature>
<evidence type="ECO:0000256" key="9">
    <source>
        <dbReference type="ARBA" id="ARBA00023065"/>
    </source>
</evidence>
<dbReference type="eggNOG" id="COG0370">
    <property type="taxonomic scope" value="Bacteria"/>
</dbReference>
<dbReference type="AlphaFoldDB" id="A0A017SWK4"/>
<feature type="transmembrane region" description="Helical" evidence="15">
    <location>
        <begin position="430"/>
        <end position="452"/>
    </location>
</feature>
<reference evidence="18 19" key="1">
    <citation type="submission" date="2013-05" db="EMBL/GenBank/DDBJ databases">
        <title>Genome assembly of Chondromyces apiculatus DSM 436.</title>
        <authorList>
            <person name="Sharma G."/>
            <person name="Khatri I."/>
            <person name="Kaur C."/>
            <person name="Mayilraj S."/>
            <person name="Subramanian S."/>
        </authorList>
    </citation>
    <scope>NUCLEOTIDE SEQUENCE [LARGE SCALE GENOMIC DNA]</scope>
    <source>
        <strain evidence="18 19">DSM 436</strain>
    </source>
</reference>
<gene>
    <name evidence="18" type="ORF">CAP_8632</name>
</gene>
<dbReference type="OrthoDB" id="9809127at2"/>
<dbReference type="PANTHER" id="PTHR43185:SF1">
    <property type="entry name" value="FE(2+) TRANSPORTER FEOB"/>
    <property type="match status" value="1"/>
</dbReference>
<evidence type="ECO:0000256" key="5">
    <source>
        <dbReference type="ARBA" id="ARBA00022692"/>
    </source>
</evidence>
<sequence length="767" mass="80649">MTGQAPVVLLAGNPNAGKTSLFNRLTGSRAKVGNYPGVTVERRSGKLTVGDARGAELVDLPGTYSLTARSSEESVAVDALLGRGSAPPDAVIVVADATALRRGLYLATQVLDAGRPVVLALNMIDEARASGHTVDAERLAGALGCEVVETAATKNQGVAELAQATARALKQAPKQATARALKQAPKQAPKQGEGAEAKGEPSGTEDGDPNAAPAMPTTPAMPEALARSIAQVEEVVRREDARADAAGARALAMWAILSLGDDELTAPSWLREAAARAHEEAQREGRNLDEELVAWRYGRVDAALEGALTEAREEGESTSSRVDAVLVHPVWGLAAFAVVMLVVFQMLFAWSEPLVGAIEGAVAAVQDLVRGALPAGAIRDLIVDGAIAGVGNVVVFVPQIALLFAFITVLEDSGYLARVAFVIDRVMAAVGLHGRAFVPMLSGYACAIPAVLATRTLENRRDRLITMMVVPLASCSARLPVYVLVTAVIFDPEAKVLGVLSVGAVVLLAMYGLSMVATLVAAAVLRRTVLKGPRTALVLELPPYRLPSVRDVLLATWARVRDFLTAAGTVILALSVVIWGLLSYPKDPAAEARWEAKRAEVTASVAEGEERDAALEAASQAEAGEALRHSAGGRLGHVIEPVIEPLGFDWRLGVGIIGAFAAREVFVSTLGIVFDVGSVDEESQPLREALRDARRPDGSKLMTPLVGVSLMVFFVLACQCMSTIAVVRRESGAWKWAGLMFGYMTVLAYVASLGVYQVGRLLGLDGA</sequence>
<keyword evidence="9" id="KW-0406">Ion transport</keyword>
<comment type="similarity">
    <text evidence="15">Belongs to the TRAFAC class TrmE-Era-EngA-EngB-Septin-like GTPase superfamily. FeoB GTPase (TC 9.A.8) family.</text>
</comment>
<evidence type="ECO:0000256" key="12">
    <source>
        <dbReference type="NCBIfam" id="TIGR00437"/>
    </source>
</evidence>
<feature type="binding site" evidence="13">
    <location>
        <begin position="59"/>
        <end position="62"/>
    </location>
    <ligand>
        <name>GTP</name>
        <dbReference type="ChEBI" id="CHEBI:37565"/>
        <label>1</label>
    </ligand>
</feature>
<feature type="binding site" evidence="13">
    <location>
        <begin position="122"/>
        <end position="125"/>
    </location>
    <ligand>
        <name>GTP</name>
        <dbReference type="ChEBI" id="CHEBI:37565"/>
        <label>1</label>
    </ligand>
</feature>
<keyword evidence="11 15" id="KW-0472">Membrane</keyword>
<keyword evidence="10 13" id="KW-0342">GTP-binding</keyword>
<dbReference type="InterPro" id="IPR011640">
    <property type="entry name" value="Fe2_transport_prot_B_C"/>
</dbReference>
<dbReference type="GO" id="GO:0015093">
    <property type="term" value="F:ferrous iron transmembrane transporter activity"/>
    <property type="evidence" value="ECO:0007669"/>
    <property type="project" value="UniProtKB-UniRule"/>
</dbReference>
<keyword evidence="2 15" id="KW-0813">Transport</keyword>
<dbReference type="PRINTS" id="PR00326">
    <property type="entry name" value="GTP1OBG"/>
</dbReference>
<evidence type="ECO:0000256" key="15">
    <source>
        <dbReference type="RuleBase" id="RU362098"/>
    </source>
</evidence>
<dbReference type="NCBIfam" id="TIGR00437">
    <property type="entry name" value="feoB"/>
    <property type="match status" value="1"/>
</dbReference>
<dbReference type="PANTHER" id="PTHR43185">
    <property type="entry name" value="FERROUS IRON TRANSPORT PROTEIN B"/>
    <property type="match status" value="1"/>
</dbReference>
<dbReference type="STRING" id="1192034.CAP_8632"/>
<feature type="transmembrane region" description="Helical" evidence="15">
    <location>
        <begin position="705"/>
        <end position="727"/>
    </location>
</feature>
<feature type="binding site" evidence="14">
    <location>
        <position position="27"/>
    </location>
    <ligand>
        <name>Mg(2+)</name>
        <dbReference type="ChEBI" id="CHEBI:18420"/>
        <label>2</label>
    </ligand>
</feature>
<evidence type="ECO:0000256" key="4">
    <source>
        <dbReference type="ARBA" id="ARBA00022496"/>
    </source>
</evidence>
<name>A0A017SWK4_9BACT</name>
<dbReference type="InterPro" id="IPR011642">
    <property type="entry name" value="Gate_dom"/>
</dbReference>
<dbReference type="Proteomes" id="UP000019678">
    <property type="component" value="Unassembled WGS sequence"/>
</dbReference>
<keyword evidence="5 15" id="KW-0812">Transmembrane</keyword>
<comment type="caution">
    <text evidence="18">The sequence shown here is derived from an EMBL/GenBank/DDBJ whole genome shotgun (WGS) entry which is preliminary data.</text>
</comment>
<dbReference type="Pfam" id="PF02421">
    <property type="entry name" value="FeoB_N"/>
    <property type="match status" value="1"/>
</dbReference>
<proteinExistence type="inferred from homology"/>
<organism evidence="18 19">
    <name type="scientific">Chondromyces apiculatus DSM 436</name>
    <dbReference type="NCBI Taxonomy" id="1192034"/>
    <lineage>
        <taxon>Bacteria</taxon>
        <taxon>Pseudomonadati</taxon>
        <taxon>Myxococcota</taxon>
        <taxon>Polyangia</taxon>
        <taxon>Polyangiales</taxon>
        <taxon>Polyangiaceae</taxon>
        <taxon>Chondromyces</taxon>
    </lineage>
</organism>
<dbReference type="SUPFAM" id="SSF52540">
    <property type="entry name" value="P-loop containing nucleoside triphosphate hydrolases"/>
    <property type="match status" value="1"/>
</dbReference>
<dbReference type="InterPro" id="IPR027417">
    <property type="entry name" value="P-loop_NTPase"/>
</dbReference>
<evidence type="ECO:0000256" key="8">
    <source>
        <dbReference type="ARBA" id="ARBA00023004"/>
    </source>
</evidence>
<dbReference type="Pfam" id="PF07670">
    <property type="entry name" value="Gate"/>
    <property type="match status" value="2"/>
</dbReference>
<dbReference type="GO" id="GO:0005525">
    <property type="term" value="F:GTP binding"/>
    <property type="evidence" value="ECO:0007669"/>
    <property type="project" value="UniProtKB-KW"/>
</dbReference>
<feature type="region of interest" description="Disordered" evidence="16">
    <location>
        <begin position="173"/>
        <end position="218"/>
    </location>
</feature>
<evidence type="ECO:0000256" key="11">
    <source>
        <dbReference type="ARBA" id="ARBA00023136"/>
    </source>
</evidence>
<dbReference type="InterPro" id="IPR030389">
    <property type="entry name" value="G_FEOB_dom"/>
</dbReference>
<protein>
    <recommendedName>
        <fullName evidence="12 15">Ferrous iron transport protein B</fullName>
    </recommendedName>
</protein>